<feature type="region of interest" description="Disordered" evidence="1">
    <location>
        <begin position="570"/>
        <end position="599"/>
    </location>
</feature>
<feature type="compositionally biased region" description="Low complexity" evidence="1">
    <location>
        <begin position="891"/>
        <end position="933"/>
    </location>
</feature>
<dbReference type="Proteomes" id="UP000612055">
    <property type="component" value="Unassembled WGS sequence"/>
</dbReference>
<dbReference type="Gene3D" id="2.170.270.10">
    <property type="entry name" value="SET domain"/>
    <property type="match status" value="1"/>
</dbReference>
<feature type="compositionally biased region" description="Low complexity" evidence="1">
    <location>
        <begin position="868"/>
        <end position="884"/>
    </location>
</feature>
<reference evidence="3" key="1">
    <citation type="journal article" date="2020" name="bioRxiv">
        <title>Comparative genomics of Chlamydomonas.</title>
        <authorList>
            <person name="Craig R.J."/>
            <person name="Hasan A.R."/>
            <person name="Ness R.W."/>
            <person name="Keightley P.D."/>
        </authorList>
    </citation>
    <scope>NUCLEOTIDE SEQUENCE</scope>
    <source>
        <strain evidence="3">CCAP 11/70</strain>
    </source>
</reference>
<name>A0A835Y683_9CHLO</name>
<feature type="region of interest" description="Disordered" evidence="1">
    <location>
        <begin position="740"/>
        <end position="1184"/>
    </location>
</feature>
<feature type="region of interest" description="Disordered" evidence="1">
    <location>
        <begin position="657"/>
        <end position="724"/>
    </location>
</feature>
<dbReference type="InterPro" id="IPR046341">
    <property type="entry name" value="SET_dom_sf"/>
</dbReference>
<feature type="compositionally biased region" description="Low complexity" evidence="1">
    <location>
        <begin position="657"/>
        <end position="689"/>
    </location>
</feature>
<feature type="compositionally biased region" description="Low complexity" evidence="1">
    <location>
        <begin position="160"/>
        <end position="177"/>
    </location>
</feature>
<feature type="compositionally biased region" description="Gly residues" evidence="1">
    <location>
        <begin position="463"/>
        <end position="476"/>
    </location>
</feature>
<gene>
    <name evidence="3" type="ORF">HYH03_006432</name>
</gene>
<comment type="caution">
    <text evidence="3">The sequence shown here is derived from an EMBL/GenBank/DDBJ whole genome shotgun (WGS) entry which is preliminary data.</text>
</comment>
<feature type="region of interest" description="Disordered" evidence="1">
    <location>
        <begin position="412"/>
        <end position="494"/>
    </location>
</feature>
<feature type="compositionally biased region" description="Low complexity" evidence="1">
    <location>
        <begin position="776"/>
        <end position="795"/>
    </location>
</feature>
<feature type="compositionally biased region" description="Gly residues" evidence="1">
    <location>
        <begin position="844"/>
        <end position="853"/>
    </location>
</feature>
<evidence type="ECO:0000259" key="2">
    <source>
        <dbReference type="PROSITE" id="PS50280"/>
    </source>
</evidence>
<dbReference type="SUPFAM" id="SSF82199">
    <property type="entry name" value="SET domain"/>
    <property type="match status" value="1"/>
</dbReference>
<accession>A0A835Y683</accession>
<feature type="region of interest" description="Disordered" evidence="1">
    <location>
        <begin position="1289"/>
        <end position="1309"/>
    </location>
</feature>
<feature type="region of interest" description="Disordered" evidence="1">
    <location>
        <begin position="1641"/>
        <end position="1708"/>
    </location>
</feature>
<feature type="region of interest" description="Disordered" evidence="1">
    <location>
        <begin position="293"/>
        <end position="317"/>
    </location>
</feature>
<feature type="compositionally biased region" description="Pro residues" evidence="1">
    <location>
        <begin position="707"/>
        <end position="723"/>
    </location>
</feature>
<evidence type="ECO:0000313" key="4">
    <source>
        <dbReference type="Proteomes" id="UP000612055"/>
    </source>
</evidence>
<dbReference type="OrthoDB" id="5376140at2759"/>
<feature type="region of interest" description="Disordered" evidence="1">
    <location>
        <begin position="57"/>
        <end position="247"/>
    </location>
</feature>
<feature type="domain" description="SET" evidence="2">
    <location>
        <begin position="1442"/>
        <end position="1613"/>
    </location>
</feature>
<feature type="compositionally biased region" description="Gly residues" evidence="1">
    <location>
        <begin position="575"/>
        <end position="596"/>
    </location>
</feature>
<organism evidence="3 4">
    <name type="scientific">Edaphochlamys debaryana</name>
    <dbReference type="NCBI Taxonomy" id="47281"/>
    <lineage>
        <taxon>Eukaryota</taxon>
        <taxon>Viridiplantae</taxon>
        <taxon>Chlorophyta</taxon>
        <taxon>core chlorophytes</taxon>
        <taxon>Chlorophyceae</taxon>
        <taxon>CS clade</taxon>
        <taxon>Chlamydomonadales</taxon>
        <taxon>Chlamydomonadales incertae sedis</taxon>
        <taxon>Edaphochlamys</taxon>
    </lineage>
</organism>
<dbReference type="InterPro" id="IPR001214">
    <property type="entry name" value="SET_dom"/>
</dbReference>
<protein>
    <recommendedName>
        <fullName evidence="2">SET domain-containing protein</fullName>
    </recommendedName>
</protein>
<sequence>MAAVAACLKQEPDEAVDVRVSADAQLAELFDILAPVTGQEAQADAVGYKEDADGCILIDDSDDEEGEEQLGQELAGRSADSPGAAALTPPDPPSGAAAGAAGAGPSGSAARDGQPARSAAQPQALAEATDPAAGAEPKGAGNCSVSVPRLIDTGDGAGRLLPEGQQGQPEQQGLQGQARGSAGVNTAVLEAPPQDPDGPVASPVPAGPGETAPSGQQDHEPDGGALQPQPVGEPAEPVGMSNGSNASSSACDITLRIYGNRSVAWITRAQARAMFSGDGSGEVTLLITQRYQPQPADSTAPASLPSTPEGSDPPPRLAAATLGKVEGSRWGLWVRRPALEALGVGDVPAPPELLLRVEPAGELCARVAVLPTPPPLGAPPLRAAPLPALPLQVGPPEAEAAVARVRRCGSGTISEADVPPRGGSAVRRRGRRRARARGEDSDSDWVGGEPRRMRGGRAASRSRGGGGRGRSGGRGLGRGRGRRPSSEESAPAAAGGAAANSLQLLWALKQGLALAARSQQVTPPGACSVALSAEDVTSGRVTLNRGLTLPSRGLSELIHGPGPFPMALNLSLEGGQQGGGGSAGGSGGPDGGGSGGAATSWEAALSESAAGATCLQLSGLAPILARLGAAAGDRLLFLPNESPTAFTVRLHRAAAVPADPSGSQDPAAAASPSAPAPTDRSAPSASGLPPAGPPPTSGQQRLGVPLCPAPSLPQPHAAPPPLPQSTVTAALRAFIQALPRRGGPLQPGSREPAAPAWAPRPDRVGTGGRRGGGRAGAATSTTGAPHEGAAPAVPRAVRRRRPSRLALEVLHDALRSSEPGSDSGSEHEEEQGQGQAASAAAGGSASGGGGAAAGCGLAEEQPQLRTPAAAGAEAAGGEPVCATAAERDTARAGGAAAASVGAGQQPQAAPGLANAGLANGGPAADATDAVTDAGISDWEGGPSGLAVRRPRRRFPSSPGASGWRRSAAQLLPASPAEPADAPQALEPAAPDALDWAEEGTASGPALQRRASSVGARSVTSSAGDAPAGGQGQAQALRAAHEQPLPAPAASAQPSPSAAAGPAHCQRHVTMVGPGGAEDAPSVGSGGAAHWEGSGPANLGAQGSIGGLQQPATPSAPARVATAMASPQPLTRKRSREPGDGSGCVDEAEPGGEGSCVPAPQRRRLASPNEAARVRQGAYTADPAAAVPAAVMAGSAASGAMAEAPTEAPKESQPAPALNEPTPADAPACPHAQRPLPAPDGGCGAGGGVPLRLVYAHGSSQQSELPVGGGGSVGEVSLGAAEGLGAAAGSAGLEGTASGSDGAAGEQPAPPHLALTEEQRKRLPAPSLSAAHLQGCALSRDAVPPPALQPGELRLCGLTFHPELAPGVRSAMEAWEAGLAEQLAADGLTGGLADAKPERAQIRVLGAPALDAAGIRPYIIVGNLAELLGLRARWDAPLPEHAPQLGPGSLAPGPDEGRGGAGLFAAAALRKGAVLGVMGGYVMPKAAARRFRDQAFLFLPDDAKAELAARAVSGAGEGDVWELVESAFRLPMPGSPDTCDLSMLGYGSLAALINDPRREPRSWVEGNDVGDEGGAAARAANCAVVPVSVRGLTLPVVVALRDIQPGDQLLRNYGAEWWHAHEQAWGTAEDRGLTAQAALHPRAAEPGLAGSGDGSGREEAMPQAETALEGGEAGQAEPEANPAQPLGKRPRSRSASPQPGQWQRLDVAG</sequence>
<feature type="region of interest" description="Disordered" evidence="1">
    <location>
        <begin position="1200"/>
        <end position="1242"/>
    </location>
</feature>
<dbReference type="PROSITE" id="PS50280">
    <property type="entry name" value="SET"/>
    <property type="match status" value="1"/>
</dbReference>
<feature type="compositionally biased region" description="Low complexity" evidence="1">
    <location>
        <begin position="1047"/>
        <end position="1062"/>
    </location>
</feature>
<feature type="compositionally biased region" description="Polar residues" evidence="1">
    <location>
        <begin position="293"/>
        <end position="309"/>
    </location>
</feature>
<feature type="compositionally biased region" description="Low complexity" evidence="1">
    <location>
        <begin position="1289"/>
        <end position="1298"/>
    </location>
</feature>
<dbReference type="EMBL" id="JAEHOE010000024">
    <property type="protein sequence ID" value="KAG2495488.1"/>
    <property type="molecule type" value="Genomic_DNA"/>
</dbReference>
<feature type="compositionally biased region" description="Basic residues" evidence="1">
    <location>
        <begin position="426"/>
        <end position="435"/>
    </location>
</feature>
<keyword evidence="4" id="KW-1185">Reference proteome</keyword>
<evidence type="ECO:0000313" key="3">
    <source>
        <dbReference type="EMBL" id="KAG2495488.1"/>
    </source>
</evidence>
<proteinExistence type="predicted"/>
<feature type="compositionally biased region" description="Low complexity" evidence="1">
    <location>
        <begin position="1662"/>
        <end position="1684"/>
    </location>
</feature>
<evidence type="ECO:0000256" key="1">
    <source>
        <dbReference type="SAM" id="MobiDB-lite"/>
    </source>
</evidence>
<feature type="compositionally biased region" description="Low complexity" evidence="1">
    <location>
        <begin position="832"/>
        <end position="843"/>
    </location>
</feature>
<feature type="compositionally biased region" description="Gly residues" evidence="1">
    <location>
        <begin position="765"/>
        <end position="775"/>
    </location>
</feature>
<feature type="compositionally biased region" description="Low complexity" evidence="1">
    <location>
        <begin position="197"/>
        <end position="208"/>
    </location>
</feature>
<feature type="compositionally biased region" description="Acidic residues" evidence="1">
    <location>
        <begin position="59"/>
        <end position="70"/>
    </location>
</feature>